<comment type="catalytic activity">
    <reaction evidence="5">
        <text>GDP-beta-L-fucose + NADP(+) = GDP-4-dehydro-alpha-D-rhamnose + NADPH + H(+)</text>
        <dbReference type="Rhea" id="RHEA:18885"/>
        <dbReference type="ChEBI" id="CHEBI:15378"/>
        <dbReference type="ChEBI" id="CHEBI:57273"/>
        <dbReference type="ChEBI" id="CHEBI:57783"/>
        <dbReference type="ChEBI" id="CHEBI:57964"/>
        <dbReference type="ChEBI" id="CHEBI:58349"/>
        <dbReference type="EC" id="1.1.1.271"/>
    </reaction>
</comment>
<reference evidence="7" key="1">
    <citation type="submission" date="2022-10" db="EMBL/GenBank/DDBJ databases">
        <title>Hoeflea sp. J2-29, isolated from marine algae.</title>
        <authorList>
            <person name="Kristyanto S."/>
            <person name="Kim J.M."/>
            <person name="Jeon C.O."/>
        </authorList>
    </citation>
    <scope>NUCLEOTIDE SEQUENCE</scope>
    <source>
        <strain evidence="7">J2-29</strain>
    </source>
</reference>
<keyword evidence="4 5" id="KW-0413">Isomerase</keyword>
<dbReference type="EMBL" id="JAOVZQ010000001">
    <property type="protein sequence ID" value="MCY0093299.1"/>
    <property type="molecule type" value="Genomic_DNA"/>
</dbReference>
<dbReference type="InterPro" id="IPR001509">
    <property type="entry name" value="Epimerase_deHydtase"/>
</dbReference>
<dbReference type="Proteomes" id="UP001081283">
    <property type="component" value="Unassembled WGS sequence"/>
</dbReference>
<gene>
    <name evidence="5" type="primary">fcl</name>
    <name evidence="7" type="ORF">OEG82_04545</name>
</gene>
<feature type="binding site" evidence="5">
    <location>
        <position position="176"/>
    </location>
    <ligand>
        <name>NADP(+)</name>
        <dbReference type="ChEBI" id="CHEBI:58349"/>
    </ligand>
</feature>
<keyword evidence="5" id="KW-0511">Multifunctional enzyme</keyword>
<evidence type="ECO:0000313" key="8">
    <source>
        <dbReference type="Proteomes" id="UP001081283"/>
    </source>
</evidence>
<feature type="binding site" evidence="5">
    <location>
        <position position="136"/>
    </location>
    <ligand>
        <name>NADP(+)</name>
        <dbReference type="ChEBI" id="CHEBI:58349"/>
    </ligand>
</feature>
<feature type="site" description="Important for catalytic activity" evidence="5">
    <location>
        <position position="105"/>
    </location>
</feature>
<evidence type="ECO:0000256" key="3">
    <source>
        <dbReference type="ARBA" id="ARBA00023002"/>
    </source>
</evidence>
<evidence type="ECO:0000313" key="7">
    <source>
        <dbReference type="EMBL" id="MCY0093299.1"/>
    </source>
</evidence>
<feature type="domain" description="NAD-dependent epimerase/dehydratase" evidence="6">
    <location>
        <begin position="3"/>
        <end position="235"/>
    </location>
</feature>
<comment type="caution">
    <text evidence="5">Lacks conserved residue(s) required for the propagation of feature annotation.</text>
</comment>
<feature type="binding site" evidence="5">
    <location>
        <position position="206"/>
    </location>
    <ligand>
        <name>substrate</name>
    </ligand>
</feature>
<keyword evidence="2 5" id="KW-0521">NADP</keyword>
<organism evidence="7 8">
    <name type="scientific">Hoeflea ulvae</name>
    <dbReference type="NCBI Taxonomy" id="2983764"/>
    <lineage>
        <taxon>Bacteria</taxon>
        <taxon>Pseudomonadati</taxon>
        <taxon>Pseudomonadota</taxon>
        <taxon>Alphaproteobacteria</taxon>
        <taxon>Hyphomicrobiales</taxon>
        <taxon>Rhizobiaceae</taxon>
        <taxon>Hoeflea</taxon>
    </lineage>
</organism>
<feature type="active site" description="Proton donor/acceptor" evidence="5">
    <location>
        <position position="132"/>
    </location>
</feature>
<dbReference type="SUPFAM" id="SSF51735">
    <property type="entry name" value="NAD(P)-binding Rossmann-fold domains"/>
    <property type="match status" value="1"/>
</dbReference>
<evidence type="ECO:0000259" key="6">
    <source>
        <dbReference type="Pfam" id="PF01370"/>
    </source>
</evidence>
<dbReference type="HAMAP" id="MF_00956">
    <property type="entry name" value="GDP_fucose_synth"/>
    <property type="match status" value="1"/>
</dbReference>
<feature type="site" description="Important for catalytic activity" evidence="5">
    <location>
        <position position="103"/>
    </location>
</feature>
<accession>A0ABT3YBY1</accession>
<name>A0ABT3YBY1_9HYPH</name>
<feature type="binding site" evidence="5">
    <location>
        <position position="184"/>
    </location>
    <ligand>
        <name>substrate</name>
    </ligand>
</feature>
<dbReference type="RefSeq" id="WP_267611267.1">
    <property type="nucleotide sequence ID" value="NZ_JAOVZQ010000001.1"/>
</dbReference>
<comment type="function">
    <text evidence="5">Catalyzes the two-step NADP-dependent conversion of GDP-4-dehydro-6-deoxy-D-mannose to GDP-fucose, involving an epimerase and a reductase reaction.</text>
</comment>
<feature type="binding site" evidence="5">
    <location>
        <position position="199"/>
    </location>
    <ligand>
        <name>substrate</name>
    </ligand>
</feature>
<dbReference type="CDD" id="cd05239">
    <property type="entry name" value="GDP_FS_SDR_e"/>
    <property type="match status" value="1"/>
</dbReference>
<dbReference type="InterPro" id="IPR028614">
    <property type="entry name" value="GDP_fucose/colitose_synth"/>
</dbReference>
<evidence type="ECO:0000256" key="4">
    <source>
        <dbReference type="ARBA" id="ARBA00023235"/>
    </source>
</evidence>
<protein>
    <recommendedName>
        <fullName evidence="5">GDP-L-fucose synthase</fullName>
        <ecNumber evidence="5">1.1.1.271</ecNumber>
    </recommendedName>
    <alternativeName>
        <fullName evidence="5">GDP-4-keto-6-deoxy-D-mannose-3,5-epimerase-4-reductase</fullName>
    </alternativeName>
</protein>
<dbReference type="PANTHER" id="PTHR43238">
    <property type="entry name" value="GDP-L-FUCOSE SYNTHASE"/>
    <property type="match status" value="1"/>
</dbReference>
<dbReference type="Gene3D" id="3.40.50.720">
    <property type="entry name" value="NAD(P)-binding Rossmann-like Domain"/>
    <property type="match status" value="1"/>
</dbReference>
<evidence type="ECO:0000256" key="2">
    <source>
        <dbReference type="ARBA" id="ARBA00022857"/>
    </source>
</evidence>
<keyword evidence="3 5" id="KW-0560">Oxidoreductase</keyword>
<proteinExistence type="inferred from homology"/>
<feature type="binding site" evidence="5">
    <location>
        <begin position="160"/>
        <end position="163"/>
    </location>
    <ligand>
        <name>NADP(+)</name>
        <dbReference type="ChEBI" id="CHEBI:58349"/>
    </ligand>
</feature>
<comment type="caution">
    <text evidence="7">The sequence shown here is derived from an EMBL/GenBank/DDBJ whole genome shotgun (WGS) entry which is preliminary data.</text>
</comment>
<dbReference type="InterPro" id="IPR036291">
    <property type="entry name" value="NAD(P)-bd_dom_sf"/>
</dbReference>
<comment type="pathway">
    <text evidence="5">Nucleotide-sugar biosynthesis; GDP-L-fucose biosynthesis via de novo pathway; GDP-L-fucose from GDP-alpha-D-mannose: step 2/2.</text>
</comment>
<dbReference type="PANTHER" id="PTHR43238:SF1">
    <property type="entry name" value="GDP-L-FUCOSE SYNTHASE"/>
    <property type="match status" value="1"/>
</dbReference>
<dbReference type="EC" id="1.1.1.271" evidence="5"/>
<evidence type="ECO:0000256" key="5">
    <source>
        <dbReference type="HAMAP-Rule" id="MF_00956"/>
    </source>
</evidence>
<keyword evidence="8" id="KW-1185">Reference proteome</keyword>
<feature type="binding site" evidence="5">
    <location>
        <begin position="7"/>
        <end position="13"/>
    </location>
    <ligand>
        <name>NADP(+)</name>
        <dbReference type="ChEBI" id="CHEBI:58349"/>
    </ligand>
</feature>
<dbReference type="Gene3D" id="3.90.25.10">
    <property type="entry name" value="UDP-galactose 4-epimerase, domain 1"/>
    <property type="match status" value="1"/>
</dbReference>
<sequence>MKIVLTGGNGMVGRNIRDHATASQHELIAPRSRELDLTDGPATEAYIARVKPDLIIHAAGRVGGIQANMAHPVEFLVENLDMGRNIVMAARASGTPKLINIGSSCMYPRAAPNPLEESMVLTGELEPTNEGYALAKVMTARLCDYVSLSNPGLDYKTLIPCNIFGIHDKFDPAVSHLLPAIIRKVDEAARTGAESVEIWGSGEARREFMFASDLADGIWTAVERFDDLPGMMNMGVGHDHSINDYYAAVARVIGWQGSFTHDLSKPVGMKQKLVSVAMQREFGWLPSTSLDDAIAKTYAHFRALPAAAEENHP</sequence>
<dbReference type="Pfam" id="PF01370">
    <property type="entry name" value="Epimerase"/>
    <property type="match status" value="1"/>
</dbReference>
<evidence type="ECO:0000256" key="1">
    <source>
        <dbReference type="ARBA" id="ARBA00005959"/>
    </source>
</evidence>
<feature type="binding site" evidence="5">
    <location>
        <begin position="101"/>
        <end position="104"/>
    </location>
    <ligand>
        <name>NADP(+)</name>
        <dbReference type="ChEBI" id="CHEBI:58349"/>
    </ligand>
</feature>
<comment type="similarity">
    <text evidence="1 5">Belongs to the NAD(P)-dependent epimerase/dehydratase family. Fucose synthase subfamily.</text>
</comment>